<name>A0A1I0TVM6_9SPHI</name>
<dbReference type="AlphaFoldDB" id="A0A1I0TVM6"/>
<dbReference type="SUPFAM" id="SSF49785">
    <property type="entry name" value="Galactose-binding domain-like"/>
    <property type="match status" value="1"/>
</dbReference>
<evidence type="ECO:0000313" key="2">
    <source>
        <dbReference type="EMBL" id="SFA55727.1"/>
    </source>
</evidence>
<dbReference type="Pfam" id="PF16323">
    <property type="entry name" value="DUF4959"/>
    <property type="match status" value="1"/>
</dbReference>
<dbReference type="Gene3D" id="2.60.120.260">
    <property type="entry name" value="Galactose-binding domain-like"/>
    <property type="match status" value="1"/>
</dbReference>
<dbReference type="InterPro" id="IPR000421">
    <property type="entry name" value="FA58C"/>
</dbReference>
<proteinExistence type="predicted"/>
<dbReference type="InterPro" id="IPR008979">
    <property type="entry name" value="Galactose-bd-like_sf"/>
</dbReference>
<organism evidence="2 3">
    <name type="scientific">Pedobacter suwonensis</name>
    <dbReference type="NCBI Taxonomy" id="332999"/>
    <lineage>
        <taxon>Bacteria</taxon>
        <taxon>Pseudomonadati</taxon>
        <taxon>Bacteroidota</taxon>
        <taxon>Sphingobacteriia</taxon>
        <taxon>Sphingobacteriales</taxon>
        <taxon>Sphingobacteriaceae</taxon>
        <taxon>Pedobacter</taxon>
    </lineage>
</organism>
<dbReference type="Pfam" id="PF16391">
    <property type="entry name" value="DUF5000"/>
    <property type="match status" value="1"/>
</dbReference>
<dbReference type="InterPro" id="IPR033431">
    <property type="entry name" value="DUF5126"/>
</dbReference>
<dbReference type="InterPro" id="IPR032527">
    <property type="entry name" value="DUF4959"/>
</dbReference>
<dbReference type="Pfam" id="PF17166">
    <property type="entry name" value="DUF5126"/>
    <property type="match status" value="1"/>
</dbReference>
<accession>A0A1I0TVM6</accession>
<keyword evidence="3" id="KW-1185">Reference proteome</keyword>
<dbReference type="Proteomes" id="UP000198836">
    <property type="component" value="Unassembled WGS sequence"/>
</dbReference>
<evidence type="ECO:0000313" key="3">
    <source>
        <dbReference type="Proteomes" id="UP000198836"/>
    </source>
</evidence>
<evidence type="ECO:0000259" key="1">
    <source>
        <dbReference type="PROSITE" id="PS50022"/>
    </source>
</evidence>
<dbReference type="STRING" id="332999.SAMN04488511_11530"/>
<sequence>MTIKFNDMKVRNKILFLFICGVTTVFSSCKEDIVGPLENNTNKPGQVSGVTVENGPGNATISYKLPNDKDLLYVKAVYNLANGQEMEVKSSYYNNSLLVEGFGDMNTHDVKIYSVSRSEIASDPIVVKVKPLENPIWGVYRSLKVIPDFSGLNFKASNASKTDIVIEVLKYQNGKYVGNPKDNLYTSAQDIDNSLRGITDTTAQKFAVTVRDRWLNYSDTLYTTLKPLYETILSKSFYRAVNLPTDVGQQYSGTSLSKMWDGDIINWPNISLTSTGTVGPQWVTFDMGQSAILSRIVIWNYPEYLNSGRMYYYGGNLKKFEVWGSDNPAADGSYTNWKLLGSFDSKKPSGSAYGVQTAEDYTFANNGISYTFPAGGNQKVRYIRIKSINNWQGTTFMSIAELQCYGDPR</sequence>
<dbReference type="EMBL" id="FOJM01000015">
    <property type="protein sequence ID" value="SFA55727.1"/>
    <property type="molecule type" value="Genomic_DNA"/>
</dbReference>
<reference evidence="3" key="1">
    <citation type="submission" date="2016-10" db="EMBL/GenBank/DDBJ databases">
        <authorList>
            <person name="Varghese N."/>
            <person name="Submissions S."/>
        </authorList>
    </citation>
    <scope>NUCLEOTIDE SEQUENCE [LARGE SCALE GENOMIC DNA]</scope>
    <source>
        <strain evidence="3">DSM 18130</strain>
    </source>
</reference>
<protein>
    <recommendedName>
        <fullName evidence="1">F5/8 type C domain-containing protein</fullName>
    </recommendedName>
</protein>
<gene>
    <name evidence="2" type="ORF">SAMN04488511_11530</name>
</gene>
<feature type="domain" description="F5/8 type C" evidence="1">
    <location>
        <begin position="267"/>
        <end position="404"/>
    </location>
</feature>
<dbReference type="PROSITE" id="PS50022">
    <property type="entry name" value="FA58C_3"/>
    <property type="match status" value="1"/>
</dbReference>
<dbReference type="PROSITE" id="PS51257">
    <property type="entry name" value="PROKAR_LIPOPROTEIN"/>
    <property type="match status" value="1"/>
</dbReference>
<dbReference type="InterPro" id="IPR032164">
    <property type="entry name" value="DUF5000"/>
</dbReference>